<sequence length="76" mass="8359">MPALASIIRSVVKAAEPDPPFGTRLKWELKKIDGDGGVRRVFVELLGFGKCNLTLLMSADAQTHSNVRVRGHWRGS</sequence>
<protein>
    <submittedName>
        <fullName evidence="1">Uncharacterized protein</fullName>
    </submittedName>
</protein>
<evidence type="ECO:0000313" key="2">
    <source>
        <dbReference type="Proteomes" id="UP000233551"/>
    </source>
</evidence>
<organism evidence="1 2">
    <name type="scientific">Punica granatum</name>
    <name type="common">Pomegranate</name>
    <dbReference type="NCBI Taxonomy" id="22663"/>
    <lineage>
        <taxon>Eukaryota</taxon>
        <taxon>Viridiplantae</taxon>
        <taxon>Streptophyta</taxon>
        <taxon>Embryophyta</taxon>
        <taxon>Tracheophyta</taxon>
        <taxon>Spermatophyta</taxon>
        <taxon>Magnoliopsida</taxon>
        <taxon>eudicotyledons</taxon>
        <taxon>Gunneridae</taxon>
        <taxon>Pentapetalae</taxon>
        <taxon>rosids</taxon>
        <taxon>malvids</taxon>
        <taxon>Myrtales</taxon>
        <taxon>Lythraceae</taxon>
        <taxon>Punica</taxon>
    </lineage>
</organism>
<gene>
    <name evidence="1" type="ORF">CRG98_001911</name>
</gene>
<name>A0A2I0LAH5_PUNGR</name>
<accession>A0A2I0LAH5</accession>
<evidence type="ECO:0000313" key="1">
    <source>
        <dbReference type="EMBL" id="PKI77681.1"/>
    </source>
</evidence>
<keyword evidence="2" id="KW-1185">Reference proteome</keyword>
<dbReference type="Proteomes" id="UP000233551">
    <property type="component" value="Unassembled WGS sequence"/>
</dbReference>
<dbReference type="EMBL" id="PGOL01000081">
    <property type="protein sequence ID" value="PKI77681.1"/>
    <property type="molecule type" value="Genomic_DNA"/>
</dbReference>
<proteinExistence type="predicted"/>
<dbReference type="AlphaFoldDB" id="A0A2I0LAH5"/>
<comment type="caution">
    <text evidence="1">The sequence shown here is derived from an EMBL/GenBank/DDBJ whole genome shotgun (WGS) entry which is preliminary data.</text>
</comment>
<reference evidence="1 2" key="1">
    <citation type="submission" date="2017-11" db="EMBL/GenBank/DDBJ databases">
        <title>De-novo sequencing of pomegranate (Punica granatum L.) genome.</title>
        <authorList>
            <person name="Akparov Z."/>
            <person name="Amiraslanov A."/>
            <person name="Hajiyeva S."/>
            <person name="Abbasov M."/>
            <person name="Kaur K."/>
            <person name="Hamwieh A."/>
            <person name="Solovyev V."/>
            <person name="Salamov A."/>
            <person name="Braich B."/>
            <person name="Kosarev P."/>
            <person name="Mahmoud A."/>
            <person name="Hajiyev E."/>
            <person name="Babayeva S."/>
            <person name="Izzatullayeva V."/>
            <person name="Mammadov A."/>
            <person name="Mammadov A."/>
            <person name="Sharifova S."/>
            <person name="Ojaghi J."/>
            <person name="Eynullazada K."/>
            <person name="Bayramov B."/>
            <person name="Abdulazimova A."/>
            <person name="Shahmuradov I."/>
        </authorList>
    </citation>
    <scope>NUCLEOTIDE SEQUENCE [LARGE SCALE GENOMIC DNA]</scope>
    <source>
        <strain evidence="2">cv. AG2017</strain>
        <tissue evidence="1">Leaf</tissue>
    </source>
</reference>